<feature type="transmembrane region" description="Helical" evidence="1">
    <location>
        <begin position="216"/>
        <end position="241"/>
    </location>
</feature>
<protein>
    <submittedName>
        <fullName evidence="3">Aste57867_12232 protein</fullName>
    </submittedName>
</protein>
<dbReference type="AlphaFoldDB" id="A0A485KV24"/>
<evidence type="ECO:0000313" key="2">
    <source>
        <dbReference type="EMBL" id="KAF0697048.1"/>
    </source>
</evidence>
<dbReference type="InterPro" id="IPR040226">
    <property type="entry name" value="THH1/TOM1/TOM3"/>
</dbReference>
<keyword evidence="1" id="KW-0812">Transmembrane</keyword>
<proteinExistence type="predicted"/>
<gene>
    <name evidence="3" type="primary">Aste57867_12232</name>
    <name evidence="2" type="ORF">As57867_012187</name>
    <name evidence="3" type="ORF">ASTE57867_12232</name>
</gene>
<accession>A0A485KV24</accession>
<dbReference type="PANTHER" id="PTHR31142">
    <property type="entry name" value="TOBAMOVIRUS MULTIPLICATION PROTEIN 1-LIKE ISOFORM X1"/>
    <property type="match status" value="1"/>
</dbReference>
<feature type="transmembrane region" description="Helical" evidence="1">
    <location>
        <begin position="118"/>
        <end position="136"/>
    </location>
</feature>
<reference evidence="3 4" key="1">
    <citation type="submission" date="2019-03" db="EMBL/GenBank/DDBJ databases">
        <authorList>
            <person name="Gaulin E."/>
            <person name="Dumas B."/>
        </authorList>
    </citation>
    <scope>NUCLEOTIDE SEQUENCE [LARGE SCALE GENOMIC DNA]</scope>
    <source>
        <strain evidence="3">CBS 568.67</strain>
    </source>
</reference>
<reference evidence="2" key="2">
    <citation type="submission" date="2019-06" db="EMBL/GenBank/DDBJ databases">
        <title>Genomics analysis of Aphanomyces spp. identifies a new class of oomycete effector associated with host adaptation.</title>
        <authorList>
            <person name="Gaulin E."/>
        </authorList>
    </citation>
    <scope>NUCLEOTIDE SEQUENCE</scope>
    <source>
        <strain evidence="2">CBS 578.67</strain>
    </source>
</reference>
<keyword evidence="1" id="KW-0472">Membrane</keyword>
<feature type="transmembrane region" description="Helical" evidence="1">
    <location>
        <begin position="185"/>
        <end position="204"/>
    </location>
</feature>
<dbReference type="EMBL" id="VJMH01005346">
    <property type="protein sequence ID" value="KAF0697048.1"/>
    <property type="molecule type" value="Genomic_DNA"/>
</dbReference>
<dbReference type="PANTHER" id="PTHR31142:SF3">
    <property type="entry name" value="THH1_TOM1_TOM3 DOMAIN-CONTAINING PROTEIN"/>
    <property type="match status" value="1"/>
</dbReference>
<dbReference type="EMBL" id="CAADRA010005367">
    <property type="protein sequence ID" value="VFT89086.1"/>
    <property type="molecule type" value="Genomic_DNA"/>
</dbReference>
<evidence type="ECO:0000313" key="3">
    <source>
        <dbReference type="EMBL" id="VFT89086.1"/>
    </source>
</evidence>
<feature type="transmembrane region" description="Helical" evidence="1">
    <location>
        <begin position="268"/>
        <end position="288"/>
    </location>
</feature>
<keyword evidence="4" id="KW-1185">Reference proteome</keyword>
<dbReference type="Proteomes" id="UP000332933">
    <property type="component" value="Unassembled WGS sequence"/>
</dbReference>
<feature type="transmembrane region" description="Helical" evidence="1">
    <location>
        <begin position="78"/>
        <end position="98"/>
    </location>
</feature>
<feature type="transmembrane region" description="Helical" evidence="1">
    <location>
        <begin position="300"/>
        <end position="320"/>
    </location>
</feature>
<evidence type="ECO:0000256" key="1">
    <source>
        <dbReference type="SAM" id="Phobius"/>
    </source>
</evidence>
<feature type="transmembrane region" description="Helical" evidence="1">
    <location>
        <begin position="37"/>
        <end position="57"/>
    </location>
</feature>
<name>A0A485KV24_9STRA</name>
<evidence type="ECO:0000313" key="4">
    <source>
        <dbReference type="Proteomes" id="UP000332933"/>
    </source>
</evidence>
<keyword evidence="1" id="KW-1133">Transmembrane helix</keyword>
<organism evidence="3 4">
    <name type="scientific">Aphanomyces stellatus</name>
    <dbReference type="NCBI Taxonomy" id="120398"/>
    <lineage>
        <taxon>Eukaryota</taxon>
        <taxon>Sar</taxon>
        <taxon>Stramenopiles</taxon>
        <taxon>Oomycota</taxon>
        <taxon>Saprolegniomycetes</taxon>
        <taxon>Saprolegniales</taxon>
        <taxon>Verrucalvaceae</taxon>
        <taxon>Aphanomyces</taxon>
    </lineage>
</organism>
<sequence length="359" mass="39310">MAGIAPPSMAPGAVLPLLVPSSDCLFGPDHCFHPTSPALLCAYVYAAAASFALVVNVHRASRLREHGRDSSLAPARRMRFFPFLLFVAFAFRTTWYLLQDCQALQERTDPAAGWTHQVVVVGGATIDLYTLAVVSWDKFATLVYFSAFSLLAQFWGDVLHHAAAASSSRHRVTVAAALQPTRHNNLLAIVNVWMYILEFILLLLKTFQLGQGPSMYLMYSDGIVVALFYGALAVVLGMYAYSLPQALGQSDAASSSSFMVLQSLSTRITFLGFLCTGLFLMRAILFLFSPKQTLNVAYFWIYYAMPEVIPGCAVLILMRVKSDVVAQDQKSSSIAVAIPAAPVVSERGFLLHHKDILSI</sequence>